<organism evidence="1 2">
    <name type="scientific">Bacteroides uniformis</name>
    <dbReference type="NCBI Taxonomy" id="820"/>
    <lineage>
        <taxon>Bacteria</taxon>
        <taxon>Pseudomonadati</taxon>
        <taxon>Bacteroidota</taxon>
        <taxon>Bacteroidia</taxon>
        <taxon>Bacteroidales</taxon>
        <taxon>Bacteroidaceae</taxon>
        <taxon>Bacteroides</taxon>
    </lineage>
</organism>
<reference evidence="1 2" key="1">
    <citation type="submission" date="2018-08" db="EMBL/GenBank/DDBJ databases">
        <title>A genome reference for cultivated species of the human gut microbiota.</title>
        <authorList>
            <person name="Zou Y."/>
            <person name="Xue W."/>
            <person name="Luo G."/>
        </authorList>
    </citation>
    <scope>NUCLEOTIDE SEQUENCE [LARGE SCALE GENOMIC DNA]</scope>
    <source>
        <strain evidence="1 2">AF28-11</strain>
    </source>
</reference>
<dbReference type="RefSeq" id="WP_117967050.1">
    <property type="nucleotide sequence ID" value="NZ_JAHOJB010000009.1"/>
</dbReference>
<comment type="caution">
    <text evidence="1">The sequence shown here is derived from an EMBL/GenBank/DDBJ whole genome shotgun (WGS) entry which is preliminary data.</text>
</comment>
<name>A0A412BJA8_BACUN</name>
<evidence type="ECO:0000313" key="2">
    <source>
        <dbReference type="Proteomes" id="UP000283680"/>
    </source>
</evidence>
<proteinExistence type="predicted"/>
<dbReference type="EMBL" id="QRTH01000001">
    <property type="protein sequence ID" value="RGQ54957.1"/>
    <property type="molecule type" value="Genomic_DNA"/>
</dbReference>
<gene>
    <name evidence="1" type="ORF">DWY92_03135</name>
</gene>
<accession>A0A412BJA8</accession>
<dbReference type="Proteomes" id="UP000283680">
    <property type="component" value="Unassembled WGS sequence"/>
</dbReference>
<sequence>MIQIITYALLHRKVLEHAIQLALSWPEGKIEPIQAVMLNAFKRHYAGTIDLELTSQQIRETLMAIRQINTGSTG</sequence>
<protein>
    <submittedName>
        <fullName evidence="1">Uncharacterized protein</fullName>
    </submittedName>
</protein>
<evidence type="ECO:0000313" key="1">
    <source>
        <dbReference type="EMBL" id="RGQ54957.1"/>
    </source>
</evidence>
<dbReference type="AlphaFoldDB" id="A0A412BJA8"/>